<accession>V5FBG1</accession>
<dbReference type="eggNOG" id="ENOG502S179">
    <property type="taxonomic scope" value="Eukaryota"/>
</dbReference>
<dbReference type="EMBL" id="BAUL01000073">
    <property type="protein sequence ID" value="GAD93984.1"/>
    <property type="molecule type" value="Genomic_DNA"/>
</dbReference>
<evidence type="ECO:0000256" key="1">
    <source>
        <dbReference type="ARBA" id="ARBA00004141"/>
    </source>
</evidence>
<dbReference type="OrthoDB" id="3648309at2759"/>
<feature type="transmembrane region" description="Helical" evidence="6">
    <location>
        <begin position="61"/>
        <end position="80"/>
    </location>
</feature>
<name>V5FBG1_BYSSN</name>
<dbReference type="InParanoid" id="V5FBG1"/>
<evidence type="ECO:0000256" key="3">
    <source>
        <dbReference type="ARBA" id="ARBA00022692"/>
    </source>
</evidence>
<feature type="transmembrane region" description="Helical" evidence="6">
    <location>
        <begin position="87"/>
        <end position="108"/>
    </location>
</feature>
<protein>
    <recommendedName>
        <fullName evidence="9">GPR1/FUN34/yaaH family-domain-containing protein</fullName>
    </recommendedName>
</protein>
<dbReference type="GO" id="GO:0005886">
    <property type="term" value="C:plasma membrane"/>
    <property type="evidence" value="ECO:0007669"/>
    <property type="project" value="TreeGrafter"/>
</dbReference>
<evidence type="ECO:0000313" key="7">
    <source>
        <dbReference type="EMBL" id="GAD93984.1"/>
    </source>
</evidence>
<organism evidence="7 8">
    <name type="scientific">Byssochlamys spectabilis (strain No. 5 / NBRC 109023)</name>
    <name type="common">Paecilomyces variotii</name>
    <dbReference type="NCBI Taxonomy" id="1356009"/>
    <lineage>
        <taxon>Eukaryota</taxon>
        <taxon>Fungi</taxon>
        <taxon>Dikarya</taxon>
        <taxon>Ascomycota</taxon>
        <taxon>Pezizomycotina</taxon>
        <taxon>Eurotiomycetes</taxon>
        <taxon>Eurotiomycetidae</taxon>
        <taxon>Eurotiales</taxon>
        <taxon>Thermoascaceae</taxon>
        <taxon>Paecilomyces</taxon>
    </lineage>
</organism>
<evidence type="ECO:0000256" key="5">
    <source>
        <dbReference type="ARBA" id="ARBA00023136"/>
    </source>
</evidence>
<proteinExistence type="inferred from homology"/>
<keyword evidence="3 6" id="KW-0812">Transmembrane</keyword>
<comment type="subcellular location">
    <subcellularLocation>
        <location evidence="1">Membrane</location>
        <topology evidence="1">Multi-pass membrane protein</topology>
    </subcellularLocation>
</comment>
<dbReference type="InterPro" id="IPR000791">
    <property type="entry name" value="Gpr1/Fun34/SatP-like"/>
</dbReference>
<keyword evidence="8" id="KW-1185">Reference proteome</keyword>
<reference evidence="8" key="1">
    <citation type="journal article" date="2014" name="Genome Announc.">
        <title>Draft genome sequence of the formaldehyde-resistant fungus Byssochlamys spectabilis No. 5 (anamorph Paecilomyces variotii No. 5) (NBRC109023).</title>
        <authorList>
            <person name="Oka T."/>
            <person name="Ekino K."/>
            <person name="Fukuda K."/>
            <person name="Nomura Y."/>
        </authorList>
    </citation>
    <scope>NUCLEOTIDE SEQUENCE [LARGE SCALE GENOMIC DNA]</scope>
    <source>
        <strain evidence="8">No. 5 / NBRC 109023</strain>
    </source>
</reference>
<evidence type="ECO:0000256" key="6">
    <source>
        <dbReference type="SAM" id="Phobius"/>
    </source>
</evidence>
<dbReference type="HOGENOM" id="CLU_051062_4_0_1"/>
<feature type="transmembrane region" description="Helical" evidence="6">
    <location>
        <begin position="30"/>
        <end position="49"/>
    </location>
</feature>
<dbReference type="Proteomes" id="UP000018001">
    <property type="component" value="Unassembled WGS sequence"/>
</dbReference>
<keyword evidence="5 6" id="KW-0472">Membrane</keyword>
<evidence type="ECO:0000313" key="8">
    <source>
        <dbReference type="Proteomes" id="UP000018001"/>
    </source>
</evidence>
<comment type="similarity">
    <text evidence="2">Belongs to the acetate uptake transporter (AceTr) (TC 2.A.96) family.</text>
</comment>
<keyword evidence="4 6" id="KW-1133">Transmembrane helix</keyword>
<dbReference type="Pfam" id="PF01184">
    <property type="entry name" value="Gpr1_Fun34_YaaH"/>
    <property type="match status" value="1"/>
</dbReference>
<sequence>MDQSKSSDLPLQNLEVKLGLGKSFGNPSPIAVLGLAISVSTLGCDLMGWRGAGGDGAASTGAFFFMGGLLMLLGGFLEFILGNTFPFFLFCGYGGWWLSFGATLQPFYAAYGAYSPDVSDPSKGLQTAGFNASFAFLLVFMGIFSFACFLGSLKVHIALAVVELSLTIVFALLAGAFWEVAGGNASTAANLQTAGGAFLFVAGMASWYILFALTFASVGFPVPLPVGDLSGFLTKRKTYSSDTSV</sequence>
<gene>
    <name evidence="7" type="ORF">PVAR5_2604</name>
</gene>
<dbReference type="GO" id="GO:0015123">
    <property type="term" value="F:acetate transmembrane transporter activity"/>
    <property type="evidence" value="ECO:0007669"/>
    <property type="project" value="TreeGrafter"/>
</dbReference>
<dbReference type="PANTHER" id="PTHR31123:SF4">
    <property type="entry name" value="PROTEIN ALCS"/>
    <property type="match status" value="1"/>
</dbReference>
<feature type="transmembrane region" description="Helical" evidence="6">
    <location>
        <begin position="157"/>
        <end position="178"/>
    </location>
</feature>
<dbReference type="PANTHER" id="PTHR31123">
    <property type="entry name" value="ACCUMULATION OF DYADS PROTEIN 2-RELATED"/>
    <property type="match status" value="1"/>
</dbReference>
<evidence type="ECO:0000256" key="2">
    <source>
        <dbReference type="ARBA" id="ARBA00005587"/>
    </source>
</evidence>
<evidence type="ECO:0008006" key="9">
    <source>
        <dbReference type="Google" id="ProtNLM"/>
    </source>
</evidence>
<feature type="transmembrane region" description="Helical" evidence="6">
    <location>
        <begin position="128"/>
        <end position="150"/>
    </location>
</feature>
<dbReference type="AlphaFoldDB" id="V5FBG1"/>
<feature type="transmembrane region" description="Helical" evidence="6">
    <location>
        <begin position="198"/>
        <end position="220"/>
    </location>
</feature>
<comment type="caution">
    <text evidence="7">The sequence shown here is derived from an EMBL/GenBank/DDBJ whole genome shotgun (WGS) entry which is preliminary data.</text>
</comment>
<evidence type="ECO:0000256" key="4">
    <source>
        <dbReference type="ARBA" id="ARBA00022989"/>
    </source>
</evidence>
<dbReference type="InterPro" id="IPR051633">
    <property type="entry name" value="AceTr"/>
</dbReference>